<comment type="caution">
    <text evidence="1">The sequence shown here is derived from an EMBL/GenBank/DDBJ whole genome shotgun (WGS) entry which is preliminary data.</text>
</comment>
<proteinExistence type="predicted"/>
<evidence type="ECO:0000313" key="1">
    <source>
        <dbReference type="EMBL" id="MFB6491182.1"/>
    </source>
</evidence>
<dbReference type="EMBL" id="JZWT02000023">
    <property type="protein sequence ID" value="MFB6491182.1"/>
    <property type="molecule type" value="Genomic_DNA"/>
</dbReference>
<protein>
    <submittedName>
        <fullName evidence="1">Transcription factor</fullName>
    </submittedName>
</protein>
<reference evidence="1" key="1">
    <citation type="submission" date="2024-07" db="EMBL/GenBank/DDBJ databases">
        <title>Metagenome and Metagenome-Assembled Genomes of Archaea from a hot spring from the geothermal field of Los Azufres, Mexico.</title>
        <authorList>
            <person name="Marin-Paredes R."/>
            <person name="Martinez-Romero E."/>
            <person name="Servin-Garciduenas L.E."/>
        </authorList>
    </citation>
    <scope>NUCLEOTIDE SEQUENCE</scope>
</reference>
<gene>
    <name evidence="1" type="ORF">TU35_008120</name>
</gene>
<dbReference type="Proteomes" id="UP000033636">
    <property type="component" value="Unassembled WGS sequence"/>
</dbReference>
<name>A0ACC6V2L6_9CREN</name>
<sequence length="178" mass="20694">MSEEKLEAYLLFVERSVSFEFNSSEYGKLARKMVEMLYTRKEQLSDDRIAILMNISTAEARKILQFLAKNNLIGVSKTTTPDYRTEYAWYLDDNVIANALKKRIELVSSKLSMLIRSLTEGSYYICPSCFRRYTLDEELAYNGVCPICKMQLIYINNITEINKLTEIIEKLEKYASSI</sequence>
<accession>A0ACC6V2L6</accession>
<organism evidence="1 2">
    <name type="scientific">Thermoproteus sp. AZ2</name>
    <dbReference type="NCBI Taxonomy" id="1609232"/>
    <lineage>
        <taxon>Archaea</taxon>
        <taxon>Thermoproteota</taxon>
        <taxon>Thermoprotei</taxon>
        <taxon>Thermoproteales</taxon>
        <taxon>Thermoproteaceae</taxon>
        <taxon>Thermoproteus</taxon>
    </lineage>
</organism>
<evidence type="ECO:0000313" key="2">
    <source>
        <dbReference type="Proteomes" id="UP000033636"/>
    </source>
</evidence>